<name>A0A1L0AP43_9GAMM</name>
<dbReference type="OrthoDB" id="5589278at2"/>
<organism evidence="1 2">
    <name type="scientific">Moritella viscosa</name>
    <dbReference type="NCBI Taxonomy" id="80854"/>
    <lineage>
        <taxon>Bacteria</taxon>
        <taxon>Pseudomonadati</taxon>
        <taxon>Pseudomonadota</taxon>
        <taxon>Gammaproteobacteria</taxon>
        <taxon>Alteromonadales</taxon>
        <taxon>Moritellaceae</taxon>
        <taxon>Moritella</taxon>
    </lineage>
</organism>
<dbReference type="RefSeq" id="WP_075518628.1">
    <property type="nucleotide sequence ID" value="NZ_FPLD01000153.1"/>
</dbReference>
<accession>A0A1L0AP43</accession>
<reference evidence="1 2" key="1">
    <citation type="submission" date="2016-11" db="EMBL/GenBank/DDBJ databases">
        <authorList>
            <person name="Jaros S."/>
            <person name="Januszkiewicz K."/>
            <person name="Wedrychowicz H."/>
        </authorList>
    </citation>
    <scope>NUCLEOTIDE SEQUENCE [LARGE SCALE GENOMIC DNA]</scope>
    <source>
        <strain evidence="1">NVI 5450</strain>
    </source>
</reference>
<proteinExistence type="predicted"/>
<evidence type="ECO:0000313" key="2">
    <source>
        <dbReference type="Proteomes" id="UP000183794"/>
    </source>
</evidence>
<protein>
    <recommendedName>
        <fullName evidence="3">DUF2787 domain-containing protein</fullName>
    </recommendedName>
</protein>
<evidence type="ECO:0000313" key="1">
    <source>
        <dbReference type="EMBL" id="SGZ19780.1"/>
    </source>
</evidence>
<dbReference type="Gene3D" id="3.10.450.430">
    <property type="entry name" value="Protein of unknown function DUF2787"/>
    <property type="match status" value="1"/>
</dbReference>
<sequence length="159" mass="18411">MSALQTTITLNNLIPTLLPISNKLNQCLVNTFNQHDQNSQERPSQLVDTTSIIFNFRDQSYSAQNGGFHPVEICLMKQPNDTWEYAYITDFAYVGSHFPELVKDLDFDFLSGEWFTHYLNGYLRISNNAAAMELYGLWEHNFIAYFDMDVYDNIEITVS</sequence>
<dbReference type="PANTHER" id="PTHR38978:SF2">
    <property type="entry name" value="DUF2787 DOMAIN-CONTAINING PROTEIN"/>
    <property type="match status" value="1"/>
</dbReference>
<dbReference type="AlphaFoldDB" id="A0A1L0AP43"/>
<dbReference type="Proteomes" id="UP000183794">
    <property type="component" value="Unassembled WGS sequence"/>
</dbReference>
<evidence type="ECO:0008006" key="3">
    <source>
        <dbReference type="Google" id="ProtNLM"/>
    </source>
</evidence>
<dbReference type="PANTHER" id="PTHR38978">
    <property type="entry name" value="DUF2787 DOMAIN-CONTAINING PROTEIN"/>
    <property type="match status" value="1"/>
</dbReference>
<gene>
    <name evidence="1" type="ORF">NVI5450_4803</name>
</gene>
<dbReference type="Pfam" id="PF10980">
    <property type="entry name" value="DUF2787"/>
    <property type="match status" value="1"/>
</dbReference>
<dbReference type="EMBL" id="FPLD01000153">
    <property type="protein sequence ID" value="SGZ19780.1"/>
    <property type="molecule type" value="Genomic_DNA"/>
</dbReference>
<dbReference type="InterPro" id="IPR021248">
    <property type="entry name" value="DUF2787"/>
</dbReference>